<keyword evidence="2" id="KW-1185">Reference proteome</keyword>
<evidence type="ECO:0000313" key="1">
    <source>
        <dbReference type="EMBL" id="PKF25403.1"/>
    </source>
</evidence>
<name>A0ACC9MZH0_9PSED</name>
<proteinExistence type="predicted"/>
<evidence type="ECO:0000313" key="2">
    <source>
        <dbReference type="Proteomes" id="UP000236285"/>
    </source>
</evidence>
<organism evidence="1 2">
    <name type="scientific">Pseudomonas hunanensis</name>
    <dbReference type="NCBI Taxonomy" id="1247546"/>
    <lineage>
        <taxon>Bacteria</taxon>
        <taxon>Pseudomonadati</taxon>
        <taxon>Pseudomonadota</taxon>
        <taxon>Gammaproteobacteria</taxon>
        <taxon>Pseudomonadales</taxon>
        <taxon>Pseudomonadaceae</taxon>
        <taxon>Pseudomonas</taxon>
    </lineage>
</organism>
<protein>
    <submittedName>
        <fullName evidence="1">Uncharacterized protein</fullName>
    </submittedName>
</protein>
<dbReference type="EMBL" id="PISL01000019">
    <property type="protein sequence ID" value="PKF25403.1"/>
    <property type="molecule type" value="Genomic_DNA"/>
</dbReference>
<accession>A0ACC9MZH0</accession>
<comment type="caution">
    <text evidence="1">The sequence shown here is derived from an EMBL/GenBank/DDBJ whole genome shotgun (WGS) entry which is preliminary data.</text>
</comment>
<sequence>MRSPVGAGLPAKGPALLANFHRPLTVAAATVFGGKPAPTHAQVVVGAGLPPNTGRAGAIHRVGFFAGMPAPTR</sequence>
<reference evidence="1" key="1">
    <citation type="submission" date="2017-12" db="EMBL/GenBank/DDBJ databases">
        <title>High quality draft genome sequence of Pseudomonas hunanensis P11 isolated from the high-arsenic soil.</title>
        <authorList>
            <person name="Pan J."/>
        </authorList>
    </citation>
    <scope>NUCLEOTIDE SEQUENCE</scope>
    <source>
        <strain evidence="1">P11</strain>
    </source>
</reference>
<gene>
    <name evidence="1" type="ORF">CW309_16705</name>
</gene>
<dbReference type="Proteomes" id="UP000236285">
    <property type="component" value="Unassembled WGS sequence"/>
</dbReference>